<reference evidence="1" key="3">
    <citation type="journal article" date="2017" name="Nature">
        <title>Genome sequence of the progenitor of the wheat D genome Aegilops tauschii.</title>
        <authorList>
            <person name="Luo M.C."/>
            <person name="Gu Y.Q."/>
            <person name="Puiu D."/>
            <person name="Wang H."/>
            <person name="Twardziok S.O."/>
            <person name="Deal K.R."/>
            <person name="Huo N."/>
            <person name="Zhu T."/>
            <person name="Wang L."/>
            <person name="Wang Y."/>
            <person name="McGuire P.E."/>
            <person name="Liu S."/>
            <person name="Long H."/>
            <person name="Ramasamy R.K."/>
            <person name="Rodriguez J.C."/>
            <person name="Van S.L."/>
            <person name="Yuan L."/>
            <person name="Wang Z."/>
            <person name="Xia Z."/>
            <person name="Xiao L."/>
            <person name="Anderson O.D."/>
            <person name="Ouyang S."/>
            <person name="Liang Y."/>
            <person name="Zimin A.V."/>
            <person name="Pertea G."/>
            <person name="Qi P."/>
            <person name="Bennetzen J.L."/>
            <person name="Dai X."/>
            <person name="Dawson M.W."/>
            <person name="Muller H.G."/>
            <person name="Kugler K."/>
            <person name="Rivarola-Duarte L."/>
            <person name="Spannagl M."/>
            <person name="Mayer K.F.X."/>
            <person name="Lu F.H."/>
            <person name="Bevan M.W."/>
            <person name="Leroy P."/>
            <person name="Li P."/>
            <person name="You F.M."/>
            <person name="Sun Q."/>
            <person name="Liu Z."/>
            <person name="Lyons E."/>
            <person name="Wicker T."/>
            <person name="Salzberg S.L."/>
            <person name="Devos K.M."/>
            <person name="Dvorak J."/>
        </authorList>
    </citation>
    <scope>NUCLEOTIDE SEQUENCE [LARGE SCALE GENOMIC DNA]</scope>
    <source>
        <strain evidence="1">cv. AL8/78</strain>
    </source>
</reference>
<reference evidence="1" key="4">
    <citation type="submission" date="2019-03" db="UniProtKB">
        <authorList>
            <consortium name="EnsemblPlants"/>
        </authorList>
    </citation>
    <scope>IDENTIFICATION</scope>
</reference>
<proteinExistence type="predicted"/>
<accession>A0A453QPT1</accession>
<reference evidence="2" key="1">
    <citation type="journal article" date="2014" name="Science">
        <title>Ancient hybridizations among the ancestral genomes of bread wheat.</title>
        <authorList>
            <consortium name="International Wheat Genome Sequencing Consortium,"/>
            <person name="Marcussen T."/>
            <person name="Sandve S.R."/>
            <person name="Heier L."/>
            <person name="Spannagl M."/>
            <person name="Pfeifer M."/>
            <person name="Jakobsen K.S."/>
            <person name="Wulff B.B."/>
            <person name="Steuernagel B."/>
            <person name="Mayer K.F."/>
            <person name="Olsen O.A."/>
        </authorList>
    </citation>
    <scope>NUCLEOTIDE SEQUENCE [LARGE SCALE GENOMIC DNA]</scope>
    <source>
        <strain evidence="2">cv. AL8/78</strain>
    </source>
</reference>
<organism evidence="1 2">
    <name type="scientific">Aegilops tauschii subsp. strangulata</name>
    <name type="common">Goatgrass</name>
    <dbReference type="NCBI Taxonomy" id="200361"/>
    <lineage>
        <taxon>Eukaryota</taxon>
        <taxon>Viridiplantae</taxon>
        <taxon>Streptophyta</taxon>
        <taxon>Embryophyta</taxon>
        <taxon>Tracheophyta</taxon>
        <taxon>Spermatophyta</taxon>
        <taxon>Magnoliopsida</taxon>
        <taxon>Liliopsida</taxon>
        <taxon>Poales</taxon>
        <taxon>Poaceae</taxon>
        <taxon>BOP clade</taxon>
        <taxon>Pooideae</taxon>
        <taxon>Triticodae</taxon>
        <taxon>Triticeae</taxon>
        <taxon>Triticinae</taxon>
        <taxon>Aegilops</taxon>
    </lineage>
</organism>
<protein>
    <submittedName>
        <fullName evidence="1">Uncharacterized protein</fullName>
    </submittedName>
</protein>
<evidence type="ECO:0000313" key="1">
    <source>
        <dbReference type="EnsemblPlants" id="AET7Gv20270500.7"/>
    </source>
</evidence>
<dbReference type="Gramene" id="AET7Gv20270500.7">
    <property type="protein sequence ID" value="AET7Gv20270500.7"/>
    <property type="gene ID" value="AET7Gv20270500"/>
</dbReference>
<sequence length="69" mass="7382">FPFCSVLDDSDTATSSVQRAATDILPEGLVRELPDEDTYVEPPAAPASCGAIDDDLEELQRQLDALNSS</sequence>
<keyword evidence="2" id="KW-1185">Reference proteome</keyword>
<evidence type="ECO:0000313" key="2">
    <source>
        <dbReference type="Proteomes" id="UP000015105"/>
    </source>
</evidence>
<dbReference type="AlphaFoldDB" id="A0A453QPT1"/>
<reference evidence="1" key="5">
    <citation type="journal article" date="2021" name="G3 (Bethesda)">
        <title>Aegilops tauschii genome assembly Aet v5.0 features greater sequence contiguity and improved annotation.</title>
        <authorList>
            <person name="Wang L."/>
            <person name="Zhu T."/>
            <person name="Rodriguez J.C."/>
            <person name="Deal K.R."/>
            <person name="Dubcovsky J."/>
            <person name="McGuire P.E."/>
            <person name="Lux T."/>
            <person name="Spannagl M."/>
            <person name="Mayer K.F.X."/>
            <person name="Baldrich P."/>
            <person name="Meyers B.C."/>
            <person name="Huo N."/>
            <person name="Gu Y.Q."/>
            <person name="Zhou H."/>
            <person name="Devos K.M."/>
            <person name="Bennetzen J.L."/>
            <person name="Unver T."/>
            <person name="Budak H."/>
            <person name="Gulick P.J."/>
            <person name="Galiba G."/>
            <person name="Kalapos B."/>
            <person name="Nelson D.R."/>
            <person name="Li P."/>
            <person name="You F.M."/>
            <person name="Luo M.C."/>
            <person name="Dvorak J."/>
        </authorList>
    </citation>
    <scope>NUCLEOTIDE SEQUENCE [LARGE SCALE GENOMIC DNA]</scope>
    <source>
        <strain evidence="1">cv. AL8/78</strain>
    </source>
</reference>
<name>A0A453QPT1_AEGTS</name>
<dbReference type="EnsemblPlants" id="AET7Gv20270500.7">
    <property type="protein sequence ID" value="AET7Gv20270500.7"/>
    <property type="gene ID" value="AET7Gv20270500"/>
</dbReference>
<reference evidence="2" key="2">
    <citation type="journal article" date="2017" name="Nat. Plants">
        <title>The Aegilops tauschii genome reveals multiple impacts of transposons.</title>
        <authorList>
            <person name="Zhao G."/>
            <person name="Zou C."/>
            <person name="Li K."/>
            <person name="Wang K."/>
            <person name="Li T."/>
            <person name="Gao L."/>
            <person name="Zhang X."/>
            <person name="Wang H."/>
            <person name="Yang Z."/>
            <person name="Liu X."/>
            <person name="Jiang W."/>
            <person name="Mao L."/>
            <person name="Kong X."/>
            <person name="Jiao Y."/>
            <person name="Jia J."/>
        </authorList>
    </citation>
    <scope>NUCLEOTIDE SEQUENCE [LARGE SCALE GENOMIC DNA]</scope>
    <source>
        <strain evidence="2">cv. AL8/78</strain>
    </source>
</reference>
<dbReference type="Proteomes" id="UP000015105">
    <property type="component" value="Chromosome 7D"/>
</dbReference>